<dbReference type="SUPFAM" id="SSF103473">
    <property type="entry name" value="MFS general substrate transporter"/>
    <property type="match status" value="1"/>
</dbReference>
<reference evidence="2 3" key="2">
    <citation type="submission" date="2023-10" db="EMBL/GenBank/DDBJ databases">
        <authorList>
            <person name="Han X.F."/>
        </authorList>
    </citation>
    <scope>NUCLEOTIDE SEQUENCE [LARGE SCALE GENOMIC DNA]</scope>
    <source>
        <strain evidence="2 3">KCTC 39840</strain>
    </source>
</reference>
<dbReference type="PANTHER" id="PTHR23542">
    <property type="match status" value="1"/>
</dbReference>
<dbReference type="Pfam" id="PF07690">
    <property type="entry name" value="MFS_1"/>
    <property type="match status" value="1"/>
</dbReference>
<feature type="transmembrane region" description="Helical" evidence="1">
    <location>
        <begin position="280"/>
        <end position="298"/>
    </location>
</feature>
<proteinExistence type="predicted"/>
<dbReference type="InterPro" id="IPR011701">
    <property type="entry name" value="MFS"/>
</dbReference>
<evidence type="ECO:0000256" key="1">
    <source>
        <dbReference type="SAM" id="Phobius"/>
    </source>
</evidence>
<feature type="transmembrane region" description="Helical" evidence="1">
    <location>
        <begin position="304"/>
        <end position="328"/>
    </location>
</feature>
<dbReference type="RefSeq" id="WP_318597808.1">
    <property type="nucleotide sequence ID" value="NZ_JAWSTH010000033.1"/>
</dbReference>
<protein>
    <submittedName>
        <fullName evidence="2">MFS transporter</fullName>
    </submittedName>
</protein>
<feature type="transmembrane region" description="Helical" evidence="1">
    <location>
        <begin position="247"/>
        <end position="268"/>
    </location>
</feature>
<dbReference type="Gene3D" id="1.20.1250.20">
    <property type="entry name" value="MFS general substrate transporter like domains"/>
    <property type="match status" value="1"/>
</dbReference>
<dbReference type="Proteomes" id="UP001284601">
    <property type="component" value="Unassembled WGS sequence"/>
</dbReference>
<feature type="transmembrane region" description="Helical" evidence="1">
    <location>
        <begin position="12"/>
        <end position="42"/>
    </location>
</feature>
<keyword evidence="1" id="KW-0472">Membrane</keyword>
<feature type="transmembrane region" description="Helical" evidence="1">
    <location>
        <begin position="215"/>
        <end position="241"/>
    </location>
</feature>
<organism evidence="2 3">
    <name type="scientific">Conexibacter stalactiti</name>
    <dbReference type="NCBI Taxonomy" id="1940611"/>
    <lineage>
        <taxon>Bacteria</taxon>
        <taxon>Bacillati</taxon>
        <taxon>Actinomycetota</taxon>
        <taxon>Thermoleophilia</taxon>
        <taxon>Solirubrobacterales</taxon>
        <taxon>Conexibacteraceae</taxon>
        <taxon>Conexibacter</taxon>
    </lineage>
</organism>
<feature type="transmembrane region" description="Helical" evidence="1">
    <location>
        <begin position="48"/>
        <end position="66"/>
    </location>
</feature>
<evidence type="ECO:0000313" key="2">
    <source>
        <dbReference type="EMBL" id="MDW5595471.1"/>
    </source>
</evidence>
<evidence type="ECO:0000313" key="3">
    <source>
        <dbReference type="Proteomes" id="UP001284601"/>
    </source>
</evidence>
<name>A0ABU4HQB0_9ACTN</name>
<sequence>MPDERSAGLRGALALPGVAPLLAVAAVARLHVGGIGLALLLLVEDDRASLASAGAAVAALSVGVGLTRPVQGRLIDRCGLRCFVALSLLHACVTALLLATVAAAAPTAAIAAAAFLLGFSAPSISVAVRAALSARVAPDARAAVLGADTALQDGAFALGPLLAGAVAVATSPAAALVVLVAVGSAGAVAMAWRFELPRAAPTPPRPFAPPALRPILQPLAVSTALGVVYGALAVAGVAAVLERGSDGLAGPATAAVFAGGVLGDLLIAPRRPDLPLAVRLRRRLLALLALAAGLVAVPGGGVPLVGALLVVGAALAGASVTVVVDVAARAAP</sequence>
<dbReference type="EMBL" id="JAWSTH010000033">
    <property type="protein sequence ID" value="MDW5595471.1"/>
    <property type="molecule type" value="Genomic_DNA"/>
</dbReference>
<comment type="caution">
    <text evidence="2">The sequence shown here is derived from an EMBL/GenBank/DDBJ whole genome shotgun (WGS) entry which is preliminary data.</text>
</comment>
<keyword evidence="1" id="KW-0812">Transmembrane</keyword>
<feature type="transmembrane region" description="Helical" evidence="1">
    <location>
        <begin position="108"/>
        <end position="132"/>
    </location>
</feature>
<feature type="transmembrane region" description="Helical" evidence="1">
    <location>
        <begin position="78"/>
        <end position="102"/>
    </location>
</feature>
<dbReference type="InterPro" id="IPR036259">
    <property type="entry name" value="MFS_trans_sf"/>
</dbReference>
<accession>A0ABU4HQB0</accession>
<dbReference type="PANTHER" id="PTHR23542:SF1">
    <property type="entry name" value="MAJOR FACILITATOR SUPERFAMILY (MFS) PROFILE DOMAIN-CONTAINING PROTEIN"/>
    <property type="match status" value="1"/>
</dbReference>
<gene>
    <name evidence="2" type="ORF">R7226_14065</name>
</gene>
<keyword evidence="1" id="KW-1133">Transmembrane helix</keyword>
<reference evidence="3" key="1">
    <citation type="submission" date="2023-07" db="EMBL/GenBank/DDBJ databases">
        <title>Conexibacter stalactiti sp. nov., isolated from stalactites in a lava cave and emended description of the genus Conexibacter.</title>
        <authorList>
            <person name="Lee S.D."/>
        </authorList>
    </citation>
    <scope>NUCLEOTIDE SEQUENCE [LARGE SCALE GENOMIC DNA]</scope>
    <source>
        <strain evidence="3">KCTC 39840</strain>
    </source>
</reference>
<keyword evidence="3" id="KW-1185">Reference proteome</keyword>
<feature type="non-terminal residue" evidence="2">
    <location>
        <position position="332"/>
    </location>
</feature>